<gene>
    <name evidence="9 11" type="primary">carA</name>
    <name evidence="11" type="ordered locus">NSE_0502</name>
</gene>
<dbReference type="InterPro" id="IPR035686">
    <property type="entry name" value="CPSase_GATase1"/>
</dbReference>
<dbReference type="PROSITE" id="PS51273">
    <property type="entry name" value="GATASE_TYPE_1"/>
    <property type="match status" value="1"/>
</dbReference>
<dbReference type="InterPro" id="IPR017926">
    <property type="entry name" value="GATASE"/>
</dbReference>
<dbReference type="GO" id="GO:0006526">
    <property type="term" value="P:L-arginine biosynthetic process"/>
    <property type="evidence" value="ECO:0007669"/>
    <property type="project" value="UniProtKB-UniRule"/>
</dbReference>
<feature type="active site" evidence="9">
    <location>
        <position position="341"/>
    </location>
</feature>
<dbReference type="Pfam" id="PF00117">
    <property type="entry name" value="GATase"/>
    <property type="match status" value="1"/>
</dbReference>
<dbReference type="GO" id="GO:0006541">
    <property type="term" value="P:glutamine metabolic process"/>
    <property type="evidence" value="ECO:0007669"/>
    <property type="project" value="InterPro"/>
</dbReference>
<comment type="pathway">
    <text evidence="9">Pyrimidine metabolism; UMP biosynthesis via de novo pathway; (S)-dihydroorotate from bicarbonate: step 1/3.</text>
</comment>
<organism evidence="11 12">
    <name type="scientific">Ehrlichia sennetsu (strain ATCC VR-367 / Miyayama)</name>
    <name type="common">Neorickettsia sennetsu</name>
    <dbReference type="NCBI Taxonomy" id="222891"/>
    <lineage>
        <taxon>Bacteria</taxon>
        <taxon>Pseudomonadati</taxon>
        <taxon>Pseudomonadota</taxon>
        <taxon>Alphaproteobacteria</taxon>
        <taxon>Rickettsiales</taxon>
        <taxon>Anaplasmataceae</taxon>
        <taxon>Ehrlichia</taxon>
    </lineage>
</organism>
<dbReference type="CDD" id="cd01744">
    <property type="entry name" value="GATase1_CPSase"/>
    <property type="match status" value="1"/>
</dbReference>
<feature type="binding site" evidence="9">
    <location>
        <position position="300"/>
    </location>
    <ligand>
        <name>L-glutamine</name>
        <dbReference type="ChEBI" id="CHEBI:58359"/>
    </ligand>
</feature>
<keyword evidence="12" id="KW-1185">Reference proteome</keyword>
<dbReference type="PRINTS" id="PR00096">
    <property type="entry name" value="GATASE"/>
</dbReference>
<feature type="active site" description="Nucleophile" evidence="9">
    <location>
        <position position="256"/>
    </location>
</feature>
<dbReference type="InterPro" id="IPR006274">
    <property type="entry name" value="CarbamoylP_synth_ssu"/>
</dbReference>
<keyword evidence="9" id="KW-0028">Amino-acid biosynthesis</keyword>
<dbReference type="STRING" id="222891.NSE_0502"/>
<feature type="binding site" evidence="9">
    <location>
        <position position="47"/>
    </location>
    <ligand>
        <name>L-glutamine</name>
        <dbReference type="ChEBI" id="CHEBI:58359"/>
    </ligand>
</feature>
<evidence type="ECO:0000256" key="3">
    <source>
        <dbReference type="ARBA" id="ARBA00022598"/>
    </source>
</evidence>
<evidence type="ECO:0000256" key="1">
    <source>
        <dbReference type="ARBA" id="ARBA00005077"/>
    </source>
</evidence>
<feature type="binding site" evidence="9">
    <location>
        <position position="301"/>
    </location>
    <ligand>
        <name>L-glutamine</name>
        <dbReference type="ChEBI" id="CHEBI:58359"/>
    </ligand>
</feature>
<accession>Q2GDR0</accession>
<evidence type="ECO:0000256" key="5">
    <source>
        <dbReference type="ARBA" id="ARBA00022840"/>
    </source>
</evidence>
<dbReference type="HAMAP" id="MF_01209">
    <property type="entry name" value="CPSase_S_chain"/>
    <property type="match status" value="1"/>
</dbReference>
<dbReference type="EMBL" id="CP000237">
    <property type="protein sequence ID" value="ABD46424.1"/>
    <property type="molecule type" value="Genomic_DNA"/>
</dbReference>
<dbReference type="SUPFAM" id="SSF52021">
    <property type="entry name" value="Carbamoyl phosphate synthetase, small subunit N-terminal domain"/>
    <property type="match status" value="1"/>
</dbReference>
<feature type="active site" evidence="9">
    <location>
        <position position="343"/>
    </location>
</feature>
<dbReference type="InterPro" id="IPR050472">
    <property type="entry name" value="Anth_synth/Amidotransfase"/>
</dbReference>
<dbReference type="GO" id="GO:0044205">
    <property type="term" value="P:'de novo' UMP biosynthetic process"/>
    <property type="evidence" value="ECO:0007669"/>
    <property type="project" value="UniProtKB-UniRule"/>
</dbReference>
<dbReference type="GO" id="GO:0006207">
    <property type="term" value="P:'de novo' pyrimidine nucleobase biosynthetic process"/>
    <property type="evidence" value="ECO:0007669"/>
    <property type="project" value="InterPro"/>
</dbReference>
<comment type="similarity">
    <text evidence="2 9">Belongs to the CarA family.</text>
</comment>
<keyword evidence="5 9" id="KW-0067">ATP-binding</keyword>
<evidence type="ECO:0000256" key="7">
    <source>
        <dbReference type="ARBA" id="ARBA00022975"/>
    </source>
</evidence>
<comment type="subunit">
    <text evidence="9">Composed of two chains; the small (or glutamine) chain promotes the hydrolysis of glutamine to ammonia, which is used by the large (or ammonia) chain to synthesize carbamoyl phosphate. Tetramer of heterodimers (alpha,beta)4.</text>
</comment>
<keyword evidence="7 9" id="KW-0665">Pyrimidine biosynthesis</keyword>
<comment type="function">
    <text evidence="9">Small subunit of the glutamine-dependent carbamoyl phosphate synthetase (CPSase). CPSase catalyzes the formation of carbamoyl phosphate from the ammonia moiety of glutamine, carbonate, and phosphate donated by ATP, constituting the first step of 2 biosynthetic pathways, one leading to arginine and/or urea and the other to pyrimidine nucleotides. The small subunit (glutamine amidotransferase) binds and cleaves glutamine to supply the large subunit with the substrate ammonia.</text>
</comment>
<dbReference type="GO" id="GO:0005524">
    <property type="term" value="F:ATP binding"/>
    <property type="evidence" value="ECO:0007669"/>
    <property type="project" value="UniProtKB-UniRule"/>
</dbReference>
<dbReference type="GO" id="GO:0004359">
    <property type="term" value="F:glutaminase activity"/>
    <property type="evidence" value="ECO:0007669"/>
    <property type="project" value="RHEA"/>
</dbReference>
<evidence type="ECO:0000256" key="6">
    <source>
        <dbReference type="ARBA" id="ARBA00022962"/>
    </source>
</evidence>
<dbReference type="SUPFAM" id="SSF52317">
    <property type="entry name" value="Class I glutamine amidotransferase-like"/>
    <property type="match status" value="1"/>
</dbReference>
<evidence type="ECO:0000313" key="12">
    <source>
        <dbReference type="Proteomes" id="UP000001942"/>
    </source>
</evidence>
<dbReference type="AlphaFoldDB" id="Q2GDR0"/>
<dbReference type="SMART" id="SM01097">
    <property type="entry name" value="CPSase_sm_chain"/>
    <property type="match status" value="1"/>
</dbReference>
<evidence type="ECO:0000259" key="10">
    <source>
        <dbReference type="SMART" id="SM01097"/>
    </source>
</evidence>
<feature type="domain" description="Carbamoyl-phosphate synthase small subunit N-terminal" evidence="10">
    <location>
        <begin position="3"/>
        <end position="133"/>
    </location>
</feature>
<comment type="catalytic activity">
    <reaction evidence="8 9">
        <text>hydrogencarbonate + L-glutamine + 2 ATP + H2O = carbamoyl phosphate + L-glutamate + 2 ADP + phosphate + 2 H(+)</text>
        <dbReference type="Rhea" id="RHEA:18633"/>
        <dbReference type="ChEBI" id="CHEBI:15377"/>
        <dbReference type="ChEBI" id="CHEBI:15378"/>
        <dbReference type="ChEBI" id="CHEBI:17544"/>
        <dbReference type="ChEBI" id="CHEBI:29985"/>
        <dbReference type="ChEBI" id="CHEBI:30616"/>
        <dbReference type="ChEBI" id="CHEBI:43474"/>
        <dbReference type="ChEBI" id="CHEBI:58228"/>
        <dbReference type="ChEBI" id="CHEBI:58359"/>
        <dbReference type="ChEBI" id="CHEBI:456216"/>
        <dbReference type="EC" id="6.3.5.5"/>
    </reaction>
</comment>
<dbReference type="EC" id="6.3.5.5" evidence="9"/>
<dbReference type="Proteomes" id="UP000001942">
    <property type="component" value="Chromosome"/>
</dbReference>
<evidence type="ECO:0000313" key="11">
    <source>
        <dbReference type="EMBL" id="ABD46424.1"/>
    </source>
</evidence>
<name>Q2GDR0_EHRS3</name>
<keyword evidence="9" id="KW-0055">Arginine biosynthesis</keyword>
<dbReference type="GO" id="GO:0004088">
    <property type="term" value="F:carbamoyl-phosphate synthase (glutamine-hydrolyzing) activity"/>
    <property type="evidence" value="ECO:0007669"/>
    <property type="project" value="UniProtKB-UniRule"/>
</dbReference>
<dbReference type="PANTHER" id="PTHR43418">
    <property type="entry name" value="MULTIFUNCTIONAL TRYPTOPHAN BIOSYNTHESIS PROTEIN-RELATED"/>
    <property type="match status" value="1"/>
</dbReference>
<dbReference type="Gene3D" id="3.50.30.20">
    <property type="entry name" value="Carbamoyl-phosphate synthase small subunit, N-terminal domain"/>
    <property type="match status" value="1"/>
</dbReference>
<dbReference type="PRINTS" id="PR00097">
    <property type="entry name" value="ANTSNTHASEII"/>
</dbReference>
<dbReference type="eggNOG" id="COG0505">
    <property type="taxonomic scope" value="Bacteria"/>
</dbReference>
<dbReference type="HOGENOM" id="CLU_035901_2_1_5"/>
<dbReference type="PRINTS" id="PR00099">
    <property type="entry name" value="CPSGATASE"/>
</dbReference>
<dbReference type="PANTHER" id="PTHR43418:SF7">
    <property type="entry name" value="CARBAMOYL-PHOSPHATE SYNTHASE SMALL CHAIN"/>
    <property type="match status" value="1"/>
</dbReference>
<dbReference type="InterPro" id="IPR036480">
    <property type="entry name" value="CarbP_synth_ssu_N_sf"/>
</dbReference>
<evidence type="ECO:0000256" key="4">
    <source>
        <dbReference type="ARBA" id="ARBA00022741"/>
    </source>
</evidence>
<dbReference type="Pfam" id="PF00988">
    <property type="entry name" value="CPSase_sm_chain"/>
    <property type="match status" value="1"/>
</dbReference>
<feature type="binding site" evidence="9">
    <location>
        <position position="229"/>
    </location>
    <ligand>
        <name>L-glutamine</name>
        <dbReference type="ChEBI" id="CHEBI:58359"/>
    </ligand>
</feature>
<dbReference type="KEGG" id="nse:NSE_0502"/>
<evidence type="ECO:0000256" key="9">
    <source>
        <dbReference type="HAMAP-Rule" id="MF_01209"/>
    </source>
</evidence>
<dbReference type="UniPathway" id="UPA00070">
    <property type="reaction ID" value="UER00115"/>
</dbReference>
<feature type="region of interest" description="CPSase" evidence="9">
    <location>
        <begin position="1"/>
        <end position="178"/>
    </location>
</feature>
<feature type="binding site" evidence="9">
    <location>
        <position position="227"/>
    </location>
    <ligand>
        <name>L-glutamine</name>
        <dbReference type="ChEBI" id="CHEBI:58359"/>
    </ligand>
</feature>
<reference evidence="11 12" key="1">
    <citation type="journal article" date="2006" name="PLoS Genet.">
        <title>Comparative genomics of emerging human ehrlichiosis agents.</title>
        <authorList>
            <person name="Dunning Hotopp J.C."/>
            <person name="Lin M."/>
            <person name="Madupu R."/>
            <person name="Crabtree J."/>
            <person name="Angiuoli S.V."/>
            <person name="Eisen J.A."/>
            <person name="Seshadri R."/>
            <person name="Ren Q."/>
            <person name="Wu M."/>
            <person name="Utterback T.R."/>
            <person name="Smith S."/>
            <person name="Lewis M."/>
            <person name="Khouri H."/>
            <person name="Zhang C."/>
            <person name="Niu H."/>
            <person name="Lin Q."/>
            <person name="Ohashi N."/>
            <person name="Zhi N."/>
            <person name="Nelson W."/>
            <person name="Brinkac L.M."/>
            <person name="Dodson R.J."/>
            <person name="Rosovitz M.J."/>
            <person name="Sundaram J."/>
            <person name="Daugherty S.C."/>
            <person name="Davidsen T."/>
            <person name="Durkin A.S."/>
            <person name="Gwinn M."/>
            <person name="Haft D.H."/>
            <person name="Selengut J.D."/>
            <person name="Sullivan S.A."/>
            <person name="Zafar N."/>
            <person name="Zhou L."/>
            <person name="Benahmed F."/>
            <person name="Forberger H."/>
            <person name="Halpin R."/>
            <person name="Mulligan S."/>
            <person name="Robinson J."/>
            <person name="White O."/>
            <person name="Rikihisa Y."/>
            <person name="Tettelin H."/>
        </authorList>
    </citation>
    <scope>NUCLEOTIDE SEQUENCE [LARGE SCALE GENOMIC DNA]</scope>
    <source>
        <strain evidence="12">ATCC VR-367 / Miyayama</strain>
    </source>
</reference>
<dbReference type="NCBIfam" id="TIGR01368">
    <property type="entry name" value="CPSaseIIsmall"/>
    <property type="match status" value="1"/>
</dbReference>
<dbReference type="Gene3D" id="3.40.50.880">
    <property type="match status" value="1"/>
</dbReference>
<keyword evidence="4 9" id="KW-0547">Nucleotide-binding</keyword>
<proteinExistence type="inferred from homology"/>
<comment type="catalytic activity">
    <reaction evidence="9">
        <text>L-glutamine + H2O = L-glutamate + NH4(+)</text>
        <dbReference type="Rhea" id="RHEA:15889"/>
        <dbReference type="ChEBI" id="CHEBI:15377"/>
        <dbReference type="ChEBI" id="CHEBI:28938"/>
        <dbReference type="ChEBI" id="CHEBI:29985"/>
        <dbReference type="ChEBI" id="CHEBI:58359"/>
    </reaction>
</comment>
<evidence type="ECO:0000256" key="8">
    <source>
        <dbReference type="ARBA" id="ARBA00048816"/>
    </source>
</evidence>
<dbReference type="InterPro" id="IPR002474">
    <property type="entry name" value="CarbamoylP_synth_ssu_N"/>
</dbReference>
<comment type="pathway">
    <text evidence="1 9">Amino-acid biosynthesis; L-arginine biosynthesis; carbamoyl phosphate from bicarbonate: step 1/1.</text>
</comment>
<dbReference type="InterPro" id="IPR029062">
    <property type="entry name" value="Class_I_gatase-like"/>
</dbReference>
<sequence>MSYDSCLAFAGGECFFGFSYGKRDVAVGEVCFTTGMTGYQHTITDPSFSGQIILFAFPHIGNVAINSCDNESSRIFARGLVFREGPQDFLHHLRMRSFSSWLEDNNVTAIYGVDTRAITRLVRLKGNQGGIIFPVNDISIDEAILLLRETEDMNGNELATSASGNARCSPCCVGDKRKKVCVVDFGIKDGIVRNLEKYFTVVVVDGKKGFSSALESEDFAGIVLSNGPGDPSATYLQLCEDFSRVLTSNLPVLGICLGHQLLLLAFGCKTKKMLVGHRGTNHPVINLETQRVEITSQNHGFVLDESTLNSKDIIVTHRSLFDGSVEGIKIKDRKIFSVQYHPEGSPGPHDSHYIFSKFFNEISSQ</sequence>
<keyword evidence="6 9" id="KW-0315">Glutamine amidotransferase</keyword>
<dbReference type="NCBIfam" id="NF009475">
    <property type="entry name" value="PRK12838.1"/>
    <property type="match status" value="1"/>
</dbReference>
<feature type="binding site" evidence="9">
    <location>
        <position position="260"/>
    </location>
    <ligand>
        <name>L-glutamine</name>
        <dbReference type="ChEBI" id="CHEBI:58359"/>
    </ligand>
</feature>
<dbReference type="UniPathway" id="UPA00068">
    <property type="reaction ID" value="UER00171"/>
</dbReference>
<keyword evidence="3 9" id="KW-0436">Ligase</keyword>
<protein>
    <recommendedName>
        <fullName evidence="9">Carbamoyl phosphate synthase small chain</fullName>
        <ecNumber evidence="9">6.3.5.5</ecNumber>
    </recommendedName>
    <alternativeName>
        <fullName evidence="9">Carbamoyl phosphate synthetase glutamine chain</fullName>
    </alternativeName>
</protein>
<evidence type="ECO:0000256" key="2">
    <source>
        <dbReference type="ARBA" id="ARBA00007800"/>
    </source>
</evidence>
<feature type="binding site" evidence="9">
    <location>
        <position position="298"/>
    </location>
    <ligand>
        <name>L-glutamine</name>
        <dbReference type="ChEBI" id="CHEBI:58359"/>
    </ligand>
</feature>
<feature type="binding site" evidence="9">
    <location>
        <position position="257"/>
    </location>
    <ligand>
        <name>L-glutamine</name>
        <dbReference type="ChEBI" id="CHEBI:58359"/>
    </ligand>
</feature>